<evidence type="ECO:0000256" key="4">
    <source>
        <dbReference type="SAM" id="Phobius"/>
    </source>
</evidence>
<sequence length="762" mass="83419">MSYHRSGQTGAVAVSYSTSPMPHSPNRRYSSGPGSGGAASSGIGGATSKFNTYRSSVAGTSSLLDRPTTSFYSPSSAGLHSSYISSEYRRSYCPPSRSVSSSSYGETGGGVATSTVNGTSSGRYSSTSSSSRERKIDNVDAAADIISRYSPSSYVPNIQRQQQASSGSAHHWRHRSTSSSLNELFGGDEREAERRDLRPESSLSSSSSSSSAAVASTTGAVGGLWSKSTNKRRPIPTNSTVLTIAAGHARADSAASLAEMARRKGTMARMLLASVAGRPSVTHGDDPSVPSTSRRTDQSALFSNTGHQTSSPTNPSTAHQSIYRSVNEQYAIGWALWCLWTAISLVSAYAFFLGIATPLISYKRISTRINSTRVDNSAIIPLRSISHTVQSSSFVSHSQEGNPTNRSTRNRLQISRDERCGLNGLRNIGNTCFMNSVIQCLSNTRPLLEYLLNEQYLADINTTTSSMKGALIKAFSQVIHELWEVGGDHVVNTTALKSQIQRFAPRFMGYSQQDAQEFLRYLLEGLHEDVNRVTTKLPPIHGDIPDSYTDMQKAVESWKRYLRSEDSMIVDVFVGQLRSSLHCTSCDHVSVTLDPFWDLSLPIPGRSGTVKLSQCLEHFTREEVLDGDEKPTCSKCQMRRKCTKSFSIQKFPKILVIHLKRFSPMERFRGKLNVMVDFPLTGLDLSAFAAPRVPGCTYNLYGVANHSGTTYSGHYTAYCKHPYSGEWHEYNDSRVSVVSSRSVVSSEAYVLFYEQQPHSSHL</sequence>
<feature type="compositionally biased region" description="Low complexity" evidence="3">
    <location>
        <begin position="94"/>
        <end position="104"/>
    </location>
</feature>
<evidence type="ECO:0000259" key="5">
    <source>
        <dbReference type="PROSITE" id="PS50235"/>
    </source>
</evidence>
<evidence type="ECO:0000313" key="6">
    <source>
        <dbReference type="EMBL" id="EFN66632.1"/>
    </source>
</evidence>
<protein>
    <recommendedName>
        <fullName evidence="2">Ubiquitin carboxyl-terminal hydrolase</fullName>
        <ecNumber evidence="2">3.4.19.12</ecNumber>
    </recommendedName>
</protein>
<keyword evidence="7" id="KW-1185">Reference proteome</keyword>
<feature type="region of interest" description="Disordered" evidence="3">
    <location>
        <begin position="153"/>
        <end position="236"/>
    </location>
</feature>
<dbReference type="STRING" id="104421.E2AIV3"/>
<dbReference type="PANTHER" id="PTHR21646">
    <property type="entry name" value="UBIQUITIN CARBOXYL-TERMINAL HYDROLASE"/>
    <property type="match status" value="1"/>
</dbReference>
<dbReference type="PROSITE" id="PS00973">
    <property type="entry name" value="USP_2"/>
    <property type="match status" value="1"/>
</dbReference>
<feature type="region of interest" description="Disordered" evidence="3">
    <location>
        <begin position="276"/>
        <end position="318"/>
    </location>
</feature>
<reference evidence="6 7" key="1">
    <citation type="journal article" date="2010" name="Science">
        <title>Genomic comparison of the ants Camponotus floridanus and Harpegnathos saltator.</title>
        <authorList>
            <person name="Bonasio R."/>
            <person name="Zhang G."/>
            <person name="Ye C."/>
            <person name="Mutti N.S."/>
            <person name="Fang X."/>
            <person name="Qin N."/>
            <person name="Donahue G."/>
            <person name="Yang P."/>
            <person name="Li Q."/>
            <person name="Li C."/>
            <person name="Zhang P."/>
            <person name="Huang Z."/>
            <person name="Berger S.L."/>
            <person name="Reinberg D."/>
            <person name="Wang J."/>
            <person name="Liebig J."/>
        </authorList>
    </citation>
    <scope>NUCLEOTIDE SEQUENCE [LARGE SCALE GENOMIC DNA]</scope>
    <source>
        <strain evidence="7">C129</strain>
    </source>
</reference>
<keyword evidence="4" id="KW-0812">Transmembrane</keyword>
<dbReference type="PANTHER" id="PTHR21646:SF23">
    <property type="entry name" value="UBIQUITIN CARBOXYL-TERMINAL HYDROLASE USP2"/>
    <property type="match status" value="1"/>
</dbReference>
<feature type="compositionally biased region" description="Polar residues" evidence="3">
    <location>
        <begin position="289"/>
        <end position="318"/>
    </location>
</feature>
<dbReference type="AlphaFoldDB" id="E2AIV3"/>
<dbReference type="InterPro" id="IPR001394">
    <property type="entry name" value="Peptidase_C19_UCH"/>
</dbReference>
<gene>
    <name evidence="6" type="ORF">EAG_15667</name>
</gene>
<feature type="compositionally biased region" description="Low complexity" evidence="3">
    <location>
        <begin position="201"/>
        <end position="219"/>
    </location>
</feature>
<feature type="region of interest" description="Disordered" evidence="3">
    <location>
        <begin position="94"/>
        <end position="136"/>
    </location>
</feature>
<dbReference type="SUPFAM" id="SSF54001">
    <property type="entry name" value="Cysteine proteinases"/>
    <property type="match status" value="1"/>
</dbReference>
<dbReference type="InterPro" id="IPR038765">
    <property type="entry name" value="Papain-like_cys_pep_sf"/>
</dbReference>
<evidence type="ECO:0000256" key="2">
    <source>
        <dbReference type="RuleBase" id="RU366025"/>
    </source>
</evidence>
<proteinExistence type="inferred from homology"/>
<evidence type="ECO:0000313" key="7">
    <source>
        <dbReference type="Proteomes" id="UP000000311"/>
    </source>
</evidence>
<dbReference type="GO" id="GO:0016579">
    <property type="term" value="P:protein deubiquitination"/>
    <property type="evidence" value="ECO:0007669"/>
    <property type="project" value="InterPro"/>
</dbReference>
<feature type="compositionally biased region" description="Polar residues" evidence="3">
    <location>
        <begin position="153"/>
        <end position="168"/>
    </location>
</feature>
<dbReference type="InterPro" id="IPR050185">
    <property type="entry name" value="Ub_carboxyl-term_hydrolase"/>
</dbReference>
<dbReference type="OMA" id="SAHHWRH"/>
<keyword evidence="2" id="KW-0788">Thiol protease</keyword>
<dbReference type="InParanoid" id="E2AIV3"/>
<keyword evidence="4" id="KW-1133">Transmembrane helix</keyword>
<feature type="compositionally biased region" description="Basic and acidic residues" evidence="3">
    <location>
        <begin position="187"/>
        <end position="199"/>
    </location>
</feature>
<feature type="domain" description="USP" evidence="5">
    <location>
        <begin position="423"/>
        <end position="756"/>
    </location>
</feature>
<feature type="compositionally biased region" description="Gly residues" evidence="3">
    <location>
        <begin position="33"/>
        <end position="45"/>
    </location>
</feature>
<dbReference type="EC" id="3.4.19.12" evidence="2"/>
<dbReference type="PROSITE" id="PS00972">
    <property type="entry name" value="USP_1"/>
    <property type="match status" value="1"/>
</dbReference>
<evidence type="ECO:0000256" key="3">
    <source>
        <dbReference type="SAM" id="MobiDB-lite"/>
    </source>
</evidence>
<feature type="compositionally biased region" description="Polar residues" evidence="3">
    <location>
        <begin position="1"/>
        <end position="21"/>
    </location>
</feature>
<feature type="transmembrane region" description="Helical" evidence="4">
    <location>
        <begin position="334"/>
        <end position="360"/>
    </location>
</feature>
<keyword evidence="2 6" id="KW-0378">Hydrolase</keyword>
<dbReference type="Proteomes" id="UP000000311">
    <property type="component" value="Unassembled WGS sequence"/>
</dbReference>
<comment type="similarity">
    <text evidence="2">Belongs to the peptidase C19 family.</text>
</comment>
<dbReference type="FunFam" id="3.90.70.10:FF:000083">
    <property type="entry name" value="Uncharacterized protein, isoform B"/>
    <property type="match status" value="1"/>
</dbReference>
<dbReference type="Gene3D" id="3.90.70.10">
    <property type="entry name" value="Cysteine proteinases"/>
    <property type="match status" value="1"/>
</dbReference>
<dbReference type="InterPro" id="IPR028889">
    <property type="entry name" value="USP"/>
</dbReference>
<keyword evidence="4" id="KW-0472">Membrane</keyword>
<feature type="compositionally biased region" description="Low complexity" evidence="3">
    <location>
        <begin position="118"/>
        <end position="130"/>
    </location>
</feature>
<organism evidence="7">
    <name type="scientific">Camponotus floridanus</name>
    <name type="common">Florida carpenter ant</name>
    <dbReference type="NCBI Taxonomy" id="104421"/>
    <lineage>
        <taxon>Eukaryota</taxon>
        <taxon>Metazoa</taxon>
        <taxon>Ecdysozoa</taxon>
        <taxon>Arthropoda</taxon>
        <taxon>Hexapoda</taxon>
        <taxon>Insecta</taxon>
        <taxon>Pterygota</taxon>
        <taxon>Neoptera</taxon>
        <taxon>Endopterygota</taxon>
        <taxon>Hymenoptera</taxon>
        <taxon>Apocrita</taxon>
        <taxon>Aculeata</taxon>
        <taxon>Formicoidea</taxon>
        <taxon>Formicidae</taxon>
        <taxon>Formicinae</taxon>
        <taxon>Camponotus</taxon>
    </lineage>
</organism>
<dbReference type="Pfam" id="PF00443">
    <property type="entry name" value="UCH"/>
    <property type="match status" value="1"/>
</dbReference>
<dbReference type="EMBL" id="GL439905">
    <property type="protein sequence ID" value="EFN66632.1"/>
    <property type="molecule type" value="Genomic_DNA"/>
</dbReference>
<dbReference type="GO" id="GO:0006508">
    <property type="term" value="P:proteolysis"/>
    <property type="evidence" value="ECO:0007669"/>
    <property type="project" value="UniProtKB-KW"/>
</dbReference>
<comment type="catalytic activity">
    <reaction evidence="1 2">
        <text>Thiol-dependent hydrolysis of ester, thioester, amide, peptide and isopeptide bonds formed by the C-terminal Gly of ubiquitin (a 76-residue protein attached to proteins as an intracellular targeting signal).</text>
        <dbReference type="EC" id="3.4.19.12"/>
    </reaction>
</comment>
<dbReference type="GO" id="GO:0004843">
    <property type="term" value="F:cysteine-type deubiquitinase activity"/>
    <property type="evidence" value="ECO:0007669"/>
    <property type="project" value="UniProtKB-UniRule"/>
</dbReference>
<name>E2AIV3_CAMFO</name>
<feature type="region of interest" description="Disordered" evidence="3">
    <location>
        <begin position="1"/>
        <end position="45"/>
    </location>
</feature>
<evidence type="ECO:0000256" key="1">
    <source>
        <dbReference type="ARBA" id="ARBA00000707"/>
    </source>
</evidence>
<dbReference type="OrthoDB" id="265306at2759"/>
<dbReference type="InterPro" id="IPR018200">
    <property type="entry name" value="USP_CS"/>
</dbReference>
<dbReference type="CDD" id="cd02674">
    <property type="entry name" value="Peptidase_C19R"/>
    <property type="match status" value="1"/>
</dbReference>
<dbReference type="PROSITE" id="PS50235">
    <property type="entry name" value="USP_3"/>
    <property type="match status" value="1"/>
</dbReference>
<keyword evidence="2" id="KW-0645">Protease</keyword>
<keyword evidence="2" id="KW-0833">Ubl conjugation pathway</keyword>
<accession>E2AIV3</accession>